<protein>
    <submittedName>
        <fullName evidence="2">STAS domain-containing protein</fullName>
    </submittedName>
</protein>
<evidence type="ECO:0000313" key="3">
    <source>
        <dbReference type="Proteomes" id="UP000307244"/>
    </source>
</evidence>
<accession>A0A4U1CP70</accession>
<reference evidence="2 3" key="1">
    <citation type="submission" date="2019-04" db="EMBL/GenBank/DDBJ databases">
        <title>Pedobacter sp. RP-3-15 sp. nov., isolated from Arctic soil.</title>
        <authorList>
            <person name="Dahal R.H."/>
            <person name="Kim D.-U."/>
        </authorList>
    </citation>
    <scope>NUCLEOTIDE SEQUENCE [LARGE SCALE GENOMIC DNA]</scope>
    <source>
        <strain evidence="2 3">RP-3-15</strain>
    </source>
</reference>
<gene>
    <name evidence="2" type="ORF">FA047_04370</name>
</gene>
<evidence type="ECO:0000259" key="1">
    <source>
        <dbReference type="PROSITE" id="PS50801"/>
    </source>
</evidence>
<feature type="domain" description="STAS" evidence="1">
    <location>
        <begin position="21"/>
        <end position="112"/>
    </location>
</feature>
<dbReference type="AlphaFoldDB" id="A0A4U1CP70"/>
<dbReference type="PROSITE" id="PS50801">
    <property type="entry name" value="STAS"/>
    <property type="match status" value="1"/>
</dbReference>
<dbReference type="InterPro" id="IPR002645">
    <property type="entry name" value="STAS_dom"/>
</dbReference>
<dbReference type="PANTHER" id="PTHR33495">
    <property type="entry name" value="ANTI-SIGMA FACTOR ANTAGONIST TM_1081-RELATED-RELATED"/>
    <property type="match status" value="1"/>
</dbReference>
<organism evidence="2 3">
    <name type="scientific">Pedobacter frigoris</name>
    <dbReference type="NCBI Taxonomy" id="2571272"/>
    <lineage>
        <taxon>Bacteria</taxon>
        <taxon>Pseudomonadati</taxon>
        <taxon>Bacteroidota</taxon>
        <taxon>Sphingobacteriia</taxon>
        <taxon>Sphingobacteriales</taxon>
        <taxon>Sphingobacteriaceae</taxon>
        <taxon>Pedobacter</taxon>
    </lineage>
</organism>
<dbReference type="OrthoDB" id="9796076at2"/>
<dbReference type="InterPro" id="IPR036513">
    <property type="entry name" value="STAS_dom_sf"/>
</dbReference>
<comment type="caution">
    <text evidence="2">The sequence shown here is derived from an EMBL/GenBank/DDBJ whole genome shotgun (WGS) entry which is preliminary data.</text>
</comment>
<evidence type="ECO:0000313" key="2">
    <source>
        <dbReference type="EMBL" id="TKC09334.1"/>
    </source>
</evidence>
<dbReference type="GO" id="GO:0043856">
    <property type="term" value="F:anti-sigma factor antagonist activity"/>
    <property type="evidence" value="ECO:0007669"/>
    <property type="project" value="TreeGrafter"/>
</dbReference>
<dbReference type="EMBL" id="SWBQ01000001">
    <property type="protein sequence ID" value="TKC09334.1"/>
    <property type="molecule type" value="Genomic_DNA"/>
</dbReference>
<name>A0A4U1CP70_9SPHI</name>
<dbReference type="RefSeq" id="WP_136834745.1">
    <property type="nucleotide sequence ID" value="NZ_SWBQ01000001.1"/>
</dbReference>
<sequence>MMKTRKQKIDGVLAIVIEEREANLSRSEQFKELVQQEINAGERKLIISFINVDYVDSSFLGALVAILKSLLPLDGKLVLIGMNDDIVNLFQLTRLDKIFSLKDSLENALKEF</sequence>
<dbReference type="CDD" id="cd07043">
    <property type="entry name" value="STAS_anti-anti-sigma_factors"/>
    <property type="match status" value="1"/>
</dbReference>
<keyword evidence="3" id="KW-1185">Reference proteome</keyword>
<dbReference type="SUPFAM" id="SSF52091">
    <property type="entry name" value="SpoIIaa-like"/>
    <property type="match status" value="1"/>
</dbReference>
<dbReference type="PANTHER" id="PTHR33495:SF2">
    <property type="entry name" value="ANTI-SIGMA FACTOR ANTAGONIST TM_1081-RELATED"/>
    <property type="match status" value="1"/>
</dbReference>
<dbReference type="Gene3D" id="3.30.750.24">
    <property type="entry name" value="STAS domain"/>
    <property type="match status" value="1"/>
</dbReference>
<dbReference type="Proteomes" id="UP000307244">
    <property type="component" value="Unassembled WGS sequence"/>
</dbReference>
<dbReference type="Pfam" id="PF01740">
    <property type="entry name" value="STAS"/>
    <property type="match status" value="1"/>
</dbReference>
<proteinExistence type="predicted"/>